<keyword evidence="2 11" id="KW-0808">Transferase</keyword>
<evidence type="ECO:0000256" key="8">
    <source>
        <dbReference type="ARBA" id="ARBA00022840"/>
    </source>
</evidence>
<comment type="function">
    <text evidence="11">DNA polymerase III is a complex, multichain enzyme responsible for most of the replicative synthesis in bacteria. This DNA polymerase also exhibits 3' to 5' exonuclease activity.</text>
</comment>
<evidence type="ECO:0000313" key="15">
    <source>
        <dbReference type="Proteomes" id="UP000262878"/>
    </source>
</evidence>
<reference evidence="14 15" key="1">
    <citation type="journal article" date="2018" name="Nat. Biotechnol.">
        <title>A standardized bacterial taxonomy based on genome phylogeny substantially revises the tree of life.</title>
        <authorList>
            <person name="Parks D.H."/>
            <person name="Chuvochina M."/>
            <person name="Waite D.W."/>
            <person name="Rinke C."/>
            <person name="Skarshewski A."/>
            <person name="Chaumeil P.A."/>
            <person name="Hugenholtz P."/>
        </authorList>
    </citation>
    <scope>NUCLEOTIDE SEQUENCE [LARGE SCALE GENOMIC DNA]</scope>
    <source>
        <strain evidence="14">UBA9360</strain>
    </source>
</reference>
<dbReference type="SUPFAM" id="SSF52540">
    <property type="entry name" value="P-loop containing nucleoside triphosphate hydrolases"/>
    <property type="match status" value="1"/>
</dbReference>
<evidence type="ECO:0000256" key="7">
    <source>
        <dbReference type="ARBA" id="ARBA00022833"/>
    </source>
</evidence>
<dbReference type="Pfam" id="PF12169">
    <property type="entry name" value="DNA_pol3_gamma3"/>
    <property type="match status" value="1"/>
</dbReference>
<dbReference type="FunFam" id="1.10.8.60:FF:000013">
    <property type="entry name" value="DNA polymerase III subunit gamma/tau"/>
    <property type="match status" value="1"/>
</dbReference>
<dbReference type="InterPro" id="IPR008921">
    <property type="entry name" value="DNA_pol3_clamp-load_cplx_C"/>
</dbReference>
<dbReference type="GO" id="GO:0005524">
    <property type="term" value="F:ATP binding"/>
    <property type="evidence" value="ECO:0007669"/>
    <property type="project" value="UniProtKB-KW"/>
</dbReference>
<dbReference type="CDD" id="cd00009">
    <property type="entry name" value="AAA"/>
    <property type="match status" value="1"/>
</dbReference>
<feature type="region of interest" description="Disordered" evidence="12">
    <location>
        <begin position="419"/>
        <end position="440"/>
    </location>
</feature>
<evidence type="ECO:0000256" key="1">
    <source>
        <dbReference type="ARBA" id="ARBA00006360"/>
    </source>
</evidence>
<feature type="domain" description="AAA+ ATPase" evidence="13">
    <location>
        <begin position="37"/>
        <end position="188"/>
    </location>
</feature>
<comment type="caution">
    <text evidence="14">The sequence shown here is derived from an EMBL/GenBank/DDBJ whole genome shotgun (WGS) entry which is preliminary data.</text>
</comment>
<dbReference type="Gene3D" id="1.10.8.60">
    <property type="match status" value="1"/>
</dbReference>
<evidence type="ECO:0000256" key="5">
    <source>
        <dbReference type="ARBA" id="ARBA00022723"/>
    </source>
</evidence>
<dbReference type="EC" id="2.7.7.7" evidence="11"/>
<comment type="catalytic activity">
    <reaction evidence="10 11">
        <text>DNA(n) + a 2'-deoxyribonucleoside 5'-triphosphate = DNA(n+1) + diphosphate</text>
        <dbReference type="Rhea" id="RHEA:22508"/>
        <dbReference type="Rhea" id="RHEA-COMP:17339"/>
        <dbReference type="Rhea" id="RHEA-COMP:17340"/>
        <dbReference type="ChEBI" id="CHEBI:33019"/>
        <dbReference type="ChEBI" id="CHEBI:61560"/>
        <dbReference type="ChEBI" id="CHEBI:173112"/>
        <dbReference type="EC" id="2.7.7.7"/>
    </reaction>
</comment>
<evidence type="ECO:0000313" key="14">
    <source>
        <dbReference type="EMBL" id="HAR56906.1"/>
    </source>
</evidence>
<accession>A0A348WQU4</accession>
<dbReference type="CDD" id="cd18137">
    <property type="entry name" value="HLD_clamp_pol_III_gamma_tau"/>
    <property type="match status" value="1"/>
</dbReference>
<dbReference type="InterPro" id="IPR003593">
    <property type="entry name" value="AAA+_ATPase"/>
</dbReference>
<gene>
    <name evidence="11" type="primary">dnaX</name>
    <name evidence="14" type="ORF">DCR58_09010</name>
</gene>
<keyword evidence="3 11" id="KW-0548">Nucleotidyltransferase</keyword>
<dbReference type="Proteomes" id="UP000262878">
    <property type="component" value="Unassembled WGS sequence"/>
</dbReference>
<feature type="region of interest" description="Disordered" evidence="12">
    <location>
        <begin position="457"/>
        <end position="507"/>
    </location>
</feature>
<dbReference type="Gene3D" id="1.20.272.10">
    <property type="match status" value="1"/>
</dbReference>
<protein>
    <recommendedName>
        <fullName evidence="11">DNA polymerase III subunit gamma/tau</fullName>
        <ecNumber evidence="11">2.7.7.7</ecNumber>
    </recommendedName>
</protein>
<dbReference type="SMART" id="SM00382">
    <property type="entry name" value="AAA"/>
    <property type="match status" value="1"/>
</dbReference>
<keyword evidence="8 11" id="KW-0067">ATP-binding</keyword>
<keyword evidence="9 11" id="KW-0239">DNA-directed DNA polymerase</keyword>
<evidence type="ECO:0000259" key="13">
    <source>
        <dbReference type="SMART" id="SM00382"/>
    </source>
</evidence>
<dbReference type="STRING" id="314276.OS145_10175"/>
<feature type="compositionally biased region" description="Polar residues" evidence="12">
    <location>
        <begin position="493"/>
        <end position="507"/>
    </location>
</feature>
<evidence type="ECO:0000256" key="3">
    <source>
        <dbReference type="ARBA" id="ARBA00022695"/>
    </source>
</evidence>
<keyword evidence="5" id="KW-0479">Metal-binding</keyword>
<evidence type="ECO:0000256" key="4">
    <source>
        <dbReference type="ARBA" id="ARBA00022705"/>
    </source>
</evidence>
<dbReference type="InterPro" id="IPR045085">
    <property type="entry name" value="HLD_clamp_pol_III_gamma_tau"/>
</dbReference>
<evidence type="ECO:0000256" key="12">
    <source>
        <dbReference type="SAM" id="MobiDB-lite"/>
    </source>
</evidence>
<dbReference type="NCBIfam" id="NF005942">
    <property type="entry name" value="PRK07994.1"/>
    <property type="match status" value="1"/>
</dbReference>
<dbReference type="RefSeq" id="WP_272978196.1">
    <property type="nucleotide sequence ID" value="NZ_DBGH01000095.1"/>
</dbReference>
<dbReference type="InterPro" id="IPR021029">
    <property type="entry name" value="DNA_pol_III_tau_dom-5"/>
</dbReference>
<dbReference type="Gene3D" id="3.30.300.150">
    <property type="entry name" value="DNA polymerase III, tau subunit, domain V"/>
    <property type="match status" value="1"/>
</dbReference>
<dbReference type="PANTHER" id="PTHR11669">
    <property type="entry name" value="REPLICATION FACTOR C / DNA POLYMERASE III GAMMA-TAU SUBUNIT"/>
    <property type="match status" value="1"/>
</dbReference>
<keyword evidence="4 11" id="KW-0235">DNA replication</keyword>
<organism evidence="14 15">
    <name type="scientific">Idiomarina baltica</name>
    <dbReference type="NCBI Taxonomy" id="190892"/>
    <lineage>
        <taxon>Bacteria</taxon>
        <taxon>Pseudomonadati</taxon>
        <taxon>Pseudomonadota</taxon>
        <taxon>Gammaproteobacteria</taxon>
        <taxon>Alteromonadales</taxon>
        <taxon>Idiomarinaceae</taxon>
        <taxon>Idiomarina</taxon>
    </lineage>
</organism>
<name>A0A348WQU4_9GAMM</name>
<dbReference type="PANTHER" id="PTHR11669:SF0">
    <property type="entry name" value="PROTEIN STICHEL-LIKE 2"/>
    <property type="match status" value="1"/>
</dbReference>
<evidence type="ECO:0000256" key="6">
    <source>
        <dbReference type="ARBA" id="ARBA00022741"/>
    </source>
</evidence>
<dbReference type="NCBIfam" id="TIGR02397">
    <property type="entry name" value="dnaX_nterm"/>
    <property type="match status" value="1"/>
</dbReference>
<dbReference type="Pfam" id="PF12170">
    <property type="entry name" value="DNA_pol3_tau_5"/>
    <property type="match status" value="1"/>
</dbReference>
<comment type="similarity">
    <text evidence="1 11">Belongs to the DnaX/STICHEL family.</text>
</comment>
<evidence type="ECO:0000256" key="10">
    <source>
        <dbReference type="ARBA" id="ARBA00049244"/>
    </source>
</evidence>
<feature type="compositionally biased region" description="Basic and acidic residues" evidence="12">
    <location>
        <begin position="457"/>
        <end position="468"/>
    </location>
</feature>
<dbReference type="EMBL" id="DMUP01000219">
    <property type="protein sequence ID" value="HAR56906.1"/>
    <property type="molecule type" value="Genomic_DNA"/>
</dbReference>
<dbReference type="InterPro" id="IPR050238">
    <property type="entry name" value="DNA_Rep/Repair_Clamp_Loader"/>
</dbReference>
<dbReference type="InterPro" id="IPR038249">
    <property type="entry name" value="PolIII_tau_V_sf"/>
</dbReference>
<evidence type="ECO:0000256" key="9">
    <source>
        <dbReference type="ARBA" id="ARBA00022932"/>
    </source>
</evidence>
<dbReference type="Pfam" id="PF13177">
    <property type="entry name" value="DNA_pol3_delta2"/>
    <property type="match status" value="1"/>
</dbReference>
<comment type="subunit">
    <text evidence="11">DNA polymerase III contains a core (composed of alpha, epsilon and theta chains) that associates with a tau subunit. This core dimerizes to form the POLIII' complex. PolIII' associates with the gamma complex (composed of gamma, delta, delta', psi and chi chains) and with the beta chain to form the complete DNA polymerase III complex.</text>
</comment>
<dbReference type="Gene3D" id="3.40.50.300">
    <property type="entry name" value="P-loop containing nucleotide triphosphate hydrolases"/>
    <property type="match status" value="1"/>
</dbReference>
<dbReference type="GO" id="GO:0003677">
    <property type="term" value="F:DNA binding"/>
    <property type="evidence" value="ECO:0007669"/>
    <property type="project" value="InterPro"/>
</dbReference>
<dbReference type="Pfam" id="PF22608">
    <property type="entry name" value="DNAX_ATPase_lid"/>
    <property type="match status" value="1"/>
</dbReference>
<sequence>MAYQVLARKWRPMQFDQVVGQQHVLEPLFHALEQQRLHHAYLFTGTRGVGKTTIARILAKALNCERGVSARPCGECPSCEEIEQGRFVDLIEVDAASRTKVEDTRELLDNVQYRPTRGRYKVYLIDEVHMLSRHSFNALLKTLEEPPEHVKFLLATTDPQKLPVTVVSRCLQFNLRALDREQIVGQLEYVLENENVPHDAQALTLLAQSAKGSMRDALSLTDQAIAQGQGKVQVESVQRMLGHLADAHVHPLLDALASGDSGSVFEKFDELKSLVPDPLMILNELQRVIHRIALIQQIPAMMGAEDKTNTTEALLRKLPAEVLQLYYRIVIEGKKEAPYAVDPQSAVEMTLLRLLSFTFENPESGEEALTRPPESNLDTITPFEQTEEAAHAGQHSGDTSIQSEADDMSALEAQQRDIEAQAAQHRMSRPAEGVAEDNSVAPDEGLASLLNMRQDLSGHQEPEKKNSEIDIETSPEQPHLPSRQPDKQHAEPVQTTPVSLSHIQQRFDSSTRRAADVDSWAALVDATAVQGLTRQLLLNSVLEKVGHQQWCIWVTEEQQSLLSEKTVALAREALCEVLSAQGEYRFLVGSQQMSTPLLIQQAIDHYRLEQAKLWLQNDSGFNELLNSFDAVTDETSISAR</sequence>
<dbReference type="GO" id="GO:0003887">
    <property type="term" value="F:DNA-directed DNA polymerase activity"/>
    <property type="evidence" value="ECO:0007669"/>
    <property type="project" value="UniProtKB-KW"/>
</dbReference>
<evidence type="ECO:0000256" key="2">
    <source>
        <dbReference type="ARBA" id="ARBA00022679"/>
    </source>
</evidence>
<dbReference type="InterPro" id="IPR012763">
    <property type="entry name" value="DNA_pol_III_sug/sutau_N"/>
</dbReference>
<dbReference type="InterPro" id="IPR001270">
    <property type="entry name" value="ClpA/B"/>
</dbReference>
<dbReference type="InterPro" id="IPR022754">
    <property type="entry name" value="DNA_pol_III_gamma-3"/>
</dbReference>
<evidence type="ECO:0000256" key="11">
    <source>
        <dbReference type="RuleBase" id="RU364063"/>
    </source>
</evidence>
<dbReference type="GO" id="GO:0046872">
    <property type="term" value="F:metal ion binding"/>
    <property type="evidence" value="ECO:0007669"/>
    <property type="project" value="UniProtKB-KW"/>
</dbReference>
<dbReference type="InterPro" id="IPR027417">
    <property type="entry name" value="P-loop_NTPase"/>
</dbReference>
<dbReference type="PRINTS" id="PR00300">
    <property type="entry name" value="CLPPROTEASEA"/>
</dbReference>
<proteinExistence type="inferred from homology"/>
<dbReference type="NCBIfam" id="NF004046">
    <property type="entry name" value="PRK05563.1"/>
    <property type="match status" value="1"/>
</dbReference>
<keyword evidence="6 11" id="KW-0547">Nucleotide-binding</keyword>
<dbReference type="SUPFAM" id="SSF48019">
    <property type="entry name" value="post-AAA+ oligomerization domain-like"/>
    <property type="match status" value="1"/>
</dbReference>
<dbReference type="GO" id="GO:0006261">
    <property type="term" value="P:DNA-templated DNA replication"/>
    <property type="evidence" value="ECO:0007669"/>
    <property type="project" value="TreeGrafter"/>
</dbReference>
<dbReference type="AlphaFoldDB" id="A0A348WQU4"/>
<dbReference type="GO" id="GO:0009360">
    <property type="term" value="C:DNA polymerase III complex"/>
    <property type="evidence" value="ECO:0007669"/>
    <property type="project" value="InterPro"/>
</dbReference>
<keyword evidence="7" id="KW-0862">Zinc</keyword>
<dbReference type="FunFam" id="3.40.50.300:FF:000014">
    <property type="entry name" value="DNA polymerase III subunit gamma/tau"/>
    <property type="match status" value="1"/>
</dbReference>